<keyword evidence="2" id="KW-0812">Transmembrane</keyword>
<evidence type="ECO:0000313" key="3">
    <source>
        <dbReference type="EMBL" id="KAF9405223.1"/>
    </source>
</evidence>
<evidence type="ECO:0000313" key="4">
    <source>
        <dbReference type="Proteomes" id="UP000648187"/>
    </source>
</evidence>
<keyword evidence="4" id="KW-1185">Reference proteome</keyword>
<proteinExistence type="predicted"/>
<feature type="transmembrane region" description="Helical" evidence="2">
    <location>
        <begin position="29"/>
        <end position="48"/>
    </location>
</feature>
<feature type="compositionally biased region" description="Polar residues" evidence="1">
    <location>
        <begin position="86"/>
        <end position="97"/>
    </location>
</feature>
<keyword evidence="2" id="KW-1133">Transmembrane helix</keyword>
<organism evidence="3 4">
    <name type="scientific">Spodoptera exigua</name>
    <name type="common">Beet armyworm</name>
    <name type="synonym">Noctua fulgens</name>
    <dbReference type="NCBI Taxonomy" id="7107"/>
    <lineage>
        <taxon>Eukaryota</taxon>
        <taxon>Metazoa</taxon>
        <taxon>Ecdysozoa</taxon>
        <taxon>Arthropoda</taxon>
        <taxon>Hexapoda</taxon>
        <taxon>Insecta</taxon>
        <taxon>Pterygota</taxon>
        <taxon>Neoptera</taxon>
        <taxon>Endopterygota</taxon>
        <taxon>Lepidoptera</taxon>
        <taxon>Glossata</taxon>
        <taxon>Ditrysia</taxon>
        <taxon>Noctuoidea</taxon>
        <taxon>Noctuidae</taxon>
        <taxon>Amphipyrinae</taxon>
        <taxon>Spodoptera</taxon>
    </lineage>
</organism>
<evidence type="ECO:0000256" key="2">
    <source>
        <dbReference type="SAM" id="Phobius"/>
    </source>
</evidence>
<dbReference type="AlphaFoldDB" id="A0A835G4E4"/>
<keyword evidence="2" id="KW-0472">Membrane</keyword>
<sequence length="97" mass="10654">MGGLVLVSSTGQLVPLCEAVAMLQLIVYSLLIFLTCLAVFDIIRLCAYGNENSKRRLRIFSAPYHVVKNKLKGMKTLKEEAPPPSTETKPSTISETV</sequence>
<feature type="region of interest" description="Disordered" evidence="1">
    <location>
        <begin position="77"/>
        <end position="97"/>
    </location>
</feature>
<reference evidence="3" key="1">
    <citation type="submission" date="2020-08" db="EMBL/GenBank/DDBJ databases">
        <title>Spodoptera exigua strain:BAW_Kor-Di-RS1 Genome sequencing and assembly.</title>
        <authorList>
            <person name="Kim J."/>
            <person name="Nam H.Y."/>
            <person name="Kwon M."/>
            <person name="Choi J.H."/>
            <person name="Cho S.R."/>
            <person name="Kim G.-H."/>
        </authorList>
    </citation>
    <scope>NUCLEOTIDE SEQUENCE</scope>
    <source>
        <strain evidence="3">BAW_Kor-Di-RS1</strain>
        <tissue evidence="3">Whole-body</tissue>
    </source>
</reference>
<dbReference type="Proteomes" id="UP000648187">
    <property type="component" value="Unassembled WGS sequence"/>
</dbReference>
<protein>
    <submittedName>
        <fullName evidence="3">Uncharacterized protein</fullName>
    </submittedName>
</protein>
<accession>A0A835G4E4</accession>
<gene>
    <name evidence="3" type="ORF">HW555_013951</name>
</gene>
<evidence type="ECO:0000256" key="1">
    <source>
        <dbReference type="SAM" id="MobiDB-lite"/>
    </source>
</evidence>
<dbReference type="EMBL" id="JACKWZ010000780">
    <property type="protein sequence ID" value="KAF9405223.1"/>
    <property type="molecule type" value="Genomic_DNA"/>
</dbReference>
<name>A0A835G4E4_SPOEX</name>
<comment type="caution">
    <text evidence="3">The sequence shown here is derived from an EMBL/GenBank/DDBJ whole genome shotgun (WGS) entry which is preliminary data.</text>
</comment>